<dbReference type="EMBL" id="JAEHOE010000003">
    <property type="protein sequence ID" value="KAG2500676.1"/>
    <property type="molecule type" value="Genomic_DNA"/>
</dbReference>
<gene>
    <name evidence="2" type="ORF">HYH03_001442</name>
</gene>
<dbReference type="OrthoDB" id="543603at2759"/>
<feature type="compositionally biased region" description="Basic and acidic residues" evidence="1">
    <location>
        <begin position="312"/>
        <end position="323"/>
    </location>
</feature>
<feature type="region of interest" description="Disordered" evidence="1">
    <location>
        <begin position="70"/>
        <end position="121"/>
    </location>
</feature>
<accession>A0A835YGT4</accession>
<feature type="compositionally biased region" description="Gly residues" evidence="1">
    <location>
        <begin position="265"/>
        <end position="275"/>
    </location>
</feature>
<reference evidence="2" key="1">
    <citation type="journal article" date="2020" name="bioRxiv">
        <title>Comparative genomics of Chlamydomonas.</title>
        <authorList>
            <person name="Craig R.J."/>
            <person name="Hasan A.R."/>
            <person name="Ness R.W."/>
            <person name="Keightley P.D."/>
        </authorList>
    </citation>
    <scope>NUCLEOTIDE SEQUENCE</scope>
    <source>
        <strain evidence="2">CCAP 11/70</strain>
    </source>
</reference>
<dbReference type="AlphaFoldDB" id="A0A835YGT4"/>
<organism evidence="2 3">
    <name type="scientific">Edaphochlamys debaryana</name>
    <dbReference type="NCBI Taxonomy" id="47281"/>
    <lineage>
        <taxon>Eukaryota</taxon>
        <taxon>Viridiplantae</taxon>
        <taxon>Chlorophyta</taxon>
        <taxon>core chlorophytes</taxon>
        <taxon>Chlorophyceae</taxon>
        <taxon>CS clade</taxon>
        <taxon>Chlamydomonadales</taxon>
        <taxon>Chlamydomonadales incertae sedis</taxon>
        <taxon>Edaphochlamys</taxon>
    </lineage>
</organism>
<protein>
    <submittedName>
        <fullName evidence="2">Uncharacterized protein</fullName>
    </submittedName>
</protein>
<evidence type="ECO:0000313" key="2">
    <source>
        <dbReference type="EMBL" id="KAG2500676.1"/>
    </source>
</evidence>
<name>A0A835YGT4_9CHLO</name>
<feature type="region of interest" description="Disordered" evidence="1">
    <location>
        <begin position="262"/>
        <end position="350"/>
    </location>
</feature>
<evidence type="ECO:0000313" key="3">
    <source>
        <dbReference type="Proteomes" id="UP000612055"/>
    </source>
</evidence>
<comment type="caution">
    <text evidence="2">The sequence shown here is derived from an EMBL/GenBank/DDBJ whole genome shotgun (WGS) entry which is preliminary data.</text>
</comment>
<feature type="compositionally biased region" description="Gly residues" evidence="1">
    <location>
        <begin position="105"/>
        <end position="119"/>
    </location>
</feature>
<dbReference type="PROSITE" id="PS51257">
    <property type="entry name" value="PROKAR_LIPOPROTEIN"/>
    <property type="match status" value="1"/>
</dbReference>
<sequence length="350" mass="34313">MIPAARGGRRVGARLLRGSPACAAAAACTSALGSTAALSSGPGAEAPLRVLAAGAAAALAPRLGPARRGFAADAGGHKSAGEASAVQGTQEAVAGERMSAPQPDDGGGPATGDGPGAGDVRGALQAAARSGDPGEVLRVVEAHGTHFDEEALVGALASLAEAARGQRVAPEKLAAHGTFQSLLSMVVLGAERLSPAQAARVAQAMGGLRVEDQGVLDAIGRNLVSDLHRLTGPQLAELLEGYHAPGTTPGRVMADAVAQRLRGPQGRGSGGGGGSSEVPSGRATADGVPLGTGGGGSGADAESNVAAAPLEGEERERVQRALERLGYGDPGHAPPGPQGQSDRSHGTDYA</sequence>
<proteinExistence type="predicted"/>
<keyword evidence="3" id="KW-1185">Reference proteome</keyword>
<dbReference type="Proteomes" id="UP000612055">
    <property type="component" value="Unassembled WGS sequence"/>
</dbReference>
<evidence type="ECO:0000256" key="1">
    <source>
        <dbReference type="SAM" id="MobiDB-lite"/>
    </source>
</evidence>